<dbReference type="STRING" id="694429.Pyrfu_1506"/>
<gene>
    <name evidence="1" type="ordered locus">Pyrfu_1506</name>
</gene>
<evidence type="ECO:0000313" key="1">
    <source>
        <dbReference type="EMBL" id="AEM39363.1"/>
    </source>
</evidence>
<name>G0EHL0_PYRF1</name>
<keyword evidence="2" id="KW-1185">Reference proteome</keyword>
<dbReference type="GeneID" id="11138693"/>
<dbReference type="OrthoDB" id="19316at2157"/>
<dbReference type="KEGG" id="pfm:Pyrfu_1506"/>
<dbReference type="AlphaFoldDB" id="G0EHL0"/>
<dbReference type="InParanoid" id="G0EHL0"/>
<evidence type="ECO:0000313" key="2">
    <source>
        <dbReference type="Proteomes" id="UP000001037"/>
    </source>
</evidence>
<reference evidence="1 2" key="1">
    <citation type="journal article" date="2011" name="Stand. Genomic Sci.">
        <title>Complete genome sequence of the hyperthermophilic chemolithoautotroph Pyrolobus fumarii type strain (1A).</title>
        <authorList>
            <person name="Anderson I."/>
            <person name="Goker M."/>
            <person name="Nolan M."/>
            <person name="Lucas S."/>
            <person name="Hammon N."/>
            <person name="Deshpande S."/>
            <person name="Cheng J.F."/>
            <person name="Tapia R."/>
            <person name="Han C."/>
            <person name="Goodwin L."/>
            <person name="Pitluck S."/>
            <person name="Huntemann M."/>
            <person name="Liolios K."/>
            <person name="Ivanova N."/>
            <person name="Pagani I."/>
            <person name="Mavromatis K."/>
            <person name="Ovchinikova G."/>
            <person name="Pati A."/>
            <person name="Chen A."/>
            <person name="Palaniappan K."/>
            <person name="Land M."/>
            <person name="Hauser L."/>
            <person name="Brambilla E.M."/>
            <person name="Huber H."/>
            <person name="Yasawong M."/>
            <person name="Rohde M."/>
            <person name="Spring S."/>
            <person name="Abt B."/>
            <person name="Sikorski J."/>
            <person name="Wirth R."/>
            <person name="Detter J.C."/>
            <person name="Woyke T."/>
            <person name="Bristow J."/>
            <person name="Eisen J.A."/>
            <person name="Markowitz V."/>
            <person name="Hugenholtz P."/>
            <person name="Kyrpides N.C."/>
            <person name="Klenk H.P."/>
            <person name="Lapidus A."/>
        </authorList>
    </citation>
    <scope>NUCLEOTIDE SEQUENCE [LARGE SCALE GENOMIC DNA]</scope>
    <source>
        <strain evidence="2">DSM 11204 / 1A</strain>
    </source>
</reference>
<accession>G0EHL0</accession>
<organism evidence="1 2">
    <name type="scientific">Pyrolobus fumarii (strain DSM 11204 / 1A)</name>
    <dbReference type="NCBI Taxonomy" id="694429"/>
    <lineage>
        <taxon>Archaea</taxon>
        <taxon>Thermoproteota</taxon>
        <taxon>Thermoprotei</taxon>
        <taxon>Desulfurococcales</taxon>
        <taxon>Pyrodictiaceae</taxon>
        <taxon>Pyrolobus</taxon>
    </lineage>
</organism>
<dbReference type="HOGENOM" id="CLU_173012_0_0_2"/>
<dbReference type="Proteomes" id="UP000001037">
    <property type="component" value="Chromosome"/>
</dbReference>
<protein>
    <submittedName>
        <fullName evidence="1">Uncharacterized protein</fullName>
    </submittedName>
</protein>
<sequence length="92" mass="10917">MGIIDKFFVRKDARKELEMILSNMSPWHSALFYADEEVSRILQELYNRWEQNDRRGEPLDYAKDDELELLLAKAKRVARMPAWQAFRGVVSL</sequence>
<dbReference type="RefSeq" id="WP_014027040.1">
    <property type="nucleotide sequence ID" value="NC_015931.1"/>
</dbReference>
<dbReference type="eggNOG" id="arCOG06100">
    <property type="taxonomic scope" value="Archaea"/>
</dbReference>
<dbReference type="EMBL" id="CP002838">
    <property type="protein sequence ID" value="AEM39363.1"/>
    <property type="molecule type" value="Genomic_DNA"/>
</dbReference>
<proteinExistence type="predicted"/>